<evidence type="ECO:0000256" key="3">
    <source>
        <dbReference type="ARBA" id="ARBA00023004"/>
    </source>
</evidence>
<dbReference type="InterPro" id="IPR026992">
    <property type="entry name" value="DIOX_N"/>
</dbReference>
<dbReference type="Proteomes" id="UP000594638">
    <property type="component" value="Unassembled WGS sequence"/>
</dbReference>
<dbReference type="Pfam" id="PF03171">
    <property type="entry name" value="2OG-FeII_Oxy"/>
    <property type="match status" value="1"/>
</dbReference>
<dbReference type="EMBL" id="CACTIH010003777">
    <property type="protein sequence ID" value="CAA2984788.1"/>
    <property type="molecule type" value="Genomic_DNA"/>
</dbReference>
<proteinExistence type="inferred from homology"/>
<evidence type="ECO:0000313" key="6">
    <source>
        <dbReference type="EMBL" id="CAA2984788.1"/>
    </source>
</evidence>
<evidence type="ECO:0000313" key="7">
    <source>
        <dbReference type="Proteomes" id="UP000594638"/>
    </source>
</evidence>
<dbReference type="InterPro" id="IPR027443">
    <property type="entry name" value="IPNS-like_sf"/>
</dbReference>
<protein>
    <submittedName>
        <fullName evidence="6">Hyoscyamine 6-dioxygenase-like</fullName>
    </submittedName>
</protein>
<dbReference type="PROSITE" id="PS51471">
    <property type="entry name" value="FE2OG_OXY"/>
    <property type="match status" value="1"/>
</dbReference>
<dbReference type="SUPFAM" id="SSF51197">
    <property type="entry name" value="Clavaminate synthase-like"/>
    <property type="match status" value="1"/>
</dbReference>
<keyword evidence="2 4" id="KW-0479">Metal-binding</keyword>
<dbReference type="GO" id="GO:0046872">
    <property type="term" value="F:metal ion binding"/>
    <property type="evidence" value="ECO:0007669"/>
    <property type="project" value="UniProtKB-KW"/>
</dbReference>
<evidence type="ECO:0000256" key="2">
    <source>
        <dbReference type="ARBA" id="ARBA00022723"/>
    </source>
</evidence>
<dbReference type="InterPro" id="IPR044861">
    <property type="entry name" value="IPNS-like_FE2OG_OXY"/>
</dbReference>
<gene>
    <name evidence="6" type="ORF">OLEA9_A085745</name>
</gene>
<dbReference type="InterPro" id="IPR050295">
    <property type="entry name" value="Plant_2OG-oxidoreductases"/>
</dbReference>
<keyword evidence="7" id="KW-1185">Reference proteome</keyword>
<accession>A0A8S0RXC1</accession>
<dbReference type="GO" id="GO:0002238">
    <property type="term" value="P:response to molecule of fungal origin"/>
    <property type="evidence" value="ECO:0007669"/>
    <property type="project" value="UniProtKB-ARBA"/>
</dbReference>
<evidence type="ECO:0000259" key="5">
    <source>
        <dbReference type="PROSITE" id="PS51471"/>
    </source>
</evidence>
<comment type="caution">
    <text evidence="6">The sequence shown here is derived from an EMBL/GenBank/DDBJ whole genome shotgun (WGS) entry which is preliminary data.</text>
</comment>
<dbReference type="AlphaFoldDB" id="A0A8S0RXC1"/>
<dbReference type="Gramene" id="OE9A085745T1">
    <property type="protein sequence ID" value="OE9A085745C1"/>
    <property type="gene ID" value="OE9A085745"/>
</dbReference>
<dbReference type="OrthoDB" id="406156at2759"/>
<dbReference type="InterPro" id="IPR005123">
    <property type="entry name" value="Oxoglu/Fe-dep_dioxygenase_dom"/>
</dbReference>
<keyword evidence="4" id="KW-0560">Oxidoreductase</keyword>
<evidence type="ECO:0000256" key="4">
    <source>
        <dbReference type="RuleBase" id="RU003682"/>
    </source>
</evidence>
<evidence type="ECO:0000256" key="1">
    <source>
        <dbReference type="ARBA" id="ARBA00008056"/>
    </source>
</evidence>
<sequence>MATMEDHSSRWFDVQSVPLSYTFPPENRPGKLPFSTCTAIPIINLNSPEKLDTTQKIIKAGQNFGVFQVIDHGVSESVSTEALNVLKELFNMPVEEISRDAIKNGWVHMGSTSFAIDGVHLWRDNIKHPCHPLEKCMQRWPQIPTRYREVMATYVQEIRRLSWRILELISEGLGLEKGYFEEISQVQFLSASNYPACPDPSVTLGVLKHFDHSFITILFQGNVEGLQVLHDGKWIGVGVVPNAFVVNIGTQLEIMSNGKLRSPEHRVMTNSEEDRLTIATFINPSPNCIVEPAKALINESNPPLYDSFMHKDFVVSSKAFGPYTDVVQTKD</sequence>
<dbReference type="Gene3D" id="2.60.120.330">
    <property type="entry name" value="B-lactam Antibiotic, Isopenicillin N Synthase, Chain"/>
    <property type="match status" value="1"/>
</dbReference>
<organism evidence="6 7">
    <name type="scientific">Olea europaea subsp. europaea</name>
    <dbReference type="NCBI Taxonomy" id="158383"/>
    <lineage>
        <taxon>Eukaryota</taxon>
        <taxon>Viridiplantae</taxon>
        <taxon>Streptophyta</taxon>
        <taxon>Embryophyta</taxon>
        <taxon>Tracheophyta</taxon>
        <taxon>Spermatophyta</taxon>
        <taxon>Magnoliopsida</taxon>
        <taxon>eudicotyledons</taxon>
        <taxon>Gunneridae</taxon>
        <taxon>Pentapetalae</taxon>
        <taxon>asterids</taxon>
        <taxon>lamiids</taxon>
        <taxon>Lamiales</taxon>
        <taxon>Oleaceae</taxon>
        <taxon>Oleeae</taxon>
        <taxon>Olea</taxon>
    </lineage>
</organism>
<comment type="similarity">
    <text evidence="1 4">Belongs to the iron/ascorbate-dependent oxidoreductase family.</text>
</comment>
<reference evidence="6 7" key="1">
    <citation type="submission" date="2019-12" db="EMBL/GenBank/DDBJ databases">
        <authorList>
            <person name="Alioto T."/>
            <person name="Alioto T."/>
            <person name="Gomez Garrido J."/>
        </authorList>
    </citation>
    <scope>NUCLEOTIDE SEQUENCE [LARGE SCALE GENOMIC DNA]</scope>
</reference>
<feature type="domain" description="Fe2OG dioxygenase" evidence="5">
    <location>
        <begin position="182"/>
        <end position="284"/>
    </location>
</feature>
<dbReference type="Pfam" id="PF14226">
    <property type="entry name" value="DIOX_N"/>
    <property type="match status" value="1"/>
</dbReference>
<dbReference type="PANTHER" id="PTHR47991">
    <property type="entry name" value="OXOGLUTARATE/IRON-DEPENDENT DIOXYGENASE"/>
    <property type="match status" value="1"/>
</dbReference>
<dbReference type="GO" id="GO:0016706">
    <property type="term" value="F:2-oxoglutarate-dependent dioxygenase activity"/>
    <property type="evidence" value="ECO:0007669"/>
    <property type="project" value="UniProtKB-ARBA"/>
</dbReference>
<dbReference type="GO" id="GO:0009805">
    <property type="term" value="P:coumarin biosynthetic process"/>
    <property type="evidence" value="ECO:0007669"/>
    <property type="project" value="UniProtKB-ARBA"/>
</dbReference>
<keyword evidence="3 4" id="KW-0408">Iron</keyword>
<name>A0A8S0RXC1_OLEEU</name>